<name>A0A844APL6_9RHOB</name>
<gene>
    <name evidence="2" type="ORF">GG681_08505</name>
</gene>
<dbReference type="Proteomes" id="UP000436694">
    <property type="component" value="Unassembled WGS sequence"/>
</dbReference>
<reference evidence="2 3" key="1">
    <citation type="submission" date="2019-10" db="EMBL/GenBank/DDBJ databases">
        <title>Epibacterium sp. nov., isolated from seawater.</title>
        <authorList>
            <person name="Zhang X."/>
            <person name="Li N."/>
        </authorList>
    </citation>
    <scope>NUCLEOTIDE SEQUENCE [LARGE SCALE GENOMIC DNA]</scope>
    <source>
        <strain evidence="2 3">SM1969</strain>
    </source>
</reference>
<evidence type="ECO:0000313" key="2">
    <source>
        <dbReference type="EMBL" id="MQY42683.1"/>
    </source>
</evidence>
<sequence>MYFEILQSISLNGQVSRPNDDRLGATPRRAWVVDGATDLGEPGLLGNQGGASWLSSTASLGFAMSQATDVRRACSDMFAYVSQRFEAERTRDVSARWELPKAAFAVAELGAQQLEVAWAADCPVLLCRTGDMRWCTGTPDTSREKEDAAALGIGDGAAVALTGNILQDRRAQRMQIDHEALSPDPEAAAKTTRYATFDVQIGDELLIMSDGFCALVSDYNRYDASSLWAEIKTRGLTGLAQELREIERKDAECRNFPRFKVSDDATAIWLKICG</sequence>
<protein>
    <recommendedName>
        <fullName evidence="1">PPM-type phosphatase domain-containing protein</fullName>
    </recommendedName>
</protein>
<dbReference type="InterPro" id="IPR001932">
    <property type="entry name" value="PPM-type_phosphatase-like_dom"/>
</dbReference>
<dbReference type="RefSeq" id="WP_153547123.1">
    <property type="nucleotide sequence ID" value="NZ_WIXK01000004.1"/>
</dbReference>
<evidence type="ECO:0000313" key="3">
    <source>
        <dbReference type="Proteomes" id="UP000436694"/>
    </source>
</evidence>
<dbReference type="InterPro" id="IPR036457">
    <property type="entry name" value="PPM-type-like_dom_sf"/>
</dbReference>
<evidence type="ECO:0000259" key="1">
    <source>
        <dbReference type="Pfam" id="PF13672"/>
    </source>
</evidence>
<proteinExistence type="predicted"/>
<dbReference type="EMBL" id="WIXK01000004">
    <property type="protein sequence ID" value="MQY42683.1"/>
    <property type="molecule type" value="Genomic_DNA"/>
</dbReference>
<dbReference type="Gene3D" id="3.60.40.10">
    <property type="entry name" value="PPM-type phosphatase domain"/>
    <property type="match status" value="1"/>
</dbReference>
<organism evidence="2 3">
    <name type="scientific">Tritonibacter aquimaris</name>
    <dbReference type="NCBI Taxonomy" id="2663379"/>
    <lineage>
        <taxon>Bacteria</taxon>
        <taxon>Pseudomonadati</taxon>
        <taxon>Pseudomonadota</taxon>
        <taxon>Alphaproteobacteria</taxon>
        <taxon>Rhodobacterales</taxon>
        <taxon>Paracoccaceae</taxon>
        <taxon>Tritonibacter</taxon>
    </lineage>
</organism>
<keyword evidence="3" id="KW-1185">Reference proteome</keyword>
<dbReference type="SUPFAM" id="SSF81606">
    <property type="entry name" value="PP2C-like"/>
    <property type="match status" value="1"/>
</dbReference>
<comment type="caution">
    <text evidence="2">The sequence shown here is derived from an EMBL/GenBank/DDBJ whole genome shotgun (WGS) entry which is preliminary data.</text>
</comment>
<dbReference type="AlphaFoldDB" id="A0A844APL6"/>
<feature type="domain" description="PPM-type phosphatase" evidence="1">
    <location>
        <begin position="144"/>
        <end position="222"/>
    </location>
</feature>
<accession>A0A844APL6</accession>
<dbReference type="Pfam" id="PF13672">
    <property type="entry name" value="PP2C_2"/>
    <property type="match status" value="1"/>
</dbReference>